<keyword evidence="1" id="KW-0805">Transcription regulation</keyword>
<feature type="coiled-coil region" evidence="4">
    <location>
        <begin position="104"/>
        <end position="144"/>
    </location>
</feature>
<dbReference type="SUPFAM" id="SSF48008">
    <property type="entry name" value="GntR ligand-binding domain-like"/>
    <property type="match status" value="1"/>
</dbReference>
<keyword evidence="4" id="KW-0175">Coiled coil</keyword>
<evidence type="ECO:0000256" key="4">
    <source>
        <dbReference type="SAM" id="Coils"/>
    </source>
</evidence>
<dbReference type="SMART" id="SM00345">
    <property type="entry name" value="HTH_GNTR"/>
    <property type="match status" value="1"/>
</dbReference>
<evidence type="ECO:0000313" key="6">
    <source>
        <dbReference type="EMBL" id="MDS1270475.1"/>
    </source>
</evidence>
<dbReference type="PRINTS" id="PR00035">
    <property type="entry name" value="HTHGNTR"/>
</dbReference>
<evidence type="ECO:0000313" key="7">
    <source>
        <dbReference type="Proteomes" id="UP001250214"/>
    </source>
</evidence>
<name>A0ABU2H598_9ACTN</name>
<sequence length="237" mass="26068">MQQPTADEPIPAPRPVARPRLYEQLVHRLCEHIRDTGLGTGDRLPPERELASTLGVSRASLSQALVALEVQGIIEVRHGDGAIIRHPVSEEHILAVLRDRDNRRAEIIEARQALEVKLAELAAQRRTERDLAEIDAALEDMRADINGGGRGEEADHRFHSAVTQAAHSRLLTRMMAELAPLIAETRHDSLSQPGRPAASLDGHERIAEAIRSGEPRRASEAMRTHLLLVSHVAPPAD</sequence>
<dbReference type="InterPro" id="IPR011711">
    <property type="entry name" value="GntR_C"/>
</dbReference>
<dbReference type="InterPro" id="IPR000524">
    <property type="entry name" value="Tscrpt_reg_HTH_GntR"/>
</dbReference>
<protein>
    <submittedName>
        <fullName evidence="6">FadR/GntR family transcriptional regulator</fullName>
    </submittedName>
</protein>
<dbReference type="SMART" id="SM00895">
    <property type="entry name" value="FCD"/>
    <property type="match status" value="1"/>
</dbReference>
<dbReference type="Pfam" id="PF07729">
    <property type="entry name" value="FCD"/>
    <property type="match status" value="1"/>
</dbReference>
<dbReference type="PANTHER" id="PTHR43537">
    <property type="entry name" value="TRANSCRIPTIONAL REGULATOR, GNTR FAMILY"/>
    <property type="match status" value="1"/>
</dbReference>
<keyword evidence="7" id="KW-1185">Reference proteome</keyword>
<keyword evidence="3" id="KW-0804">Transcription</keyword>
<dbReference type="InterPro" id="IPR036390">
    <property type="entry name" value="WH_DNA-bd_sf"/>
</dbReference>
<gene>
    <name evidence="6" type="ORF">RIF23_09225</name>
</gene>
<evidence type="ECO:0000256" key="2">
    <source>
        <dbReference type="ARBA" id="ARBA00023125"/>
    </source>
</evidence>
<evidence type="ECO:0000256" key="1">
    <source>
        <dbReference type="ARBA" id="ARBA00023015"/>
    </source>
</evidence>
<dbReference type="InterPro" id="IPR036388">
    <property type="entry name" value="WH-like_DNA-bd_sf"/>
</dbReference>
<comment type="caution">
    <text evidence="6">The sequence shown here is derived from an EMBL/GenBank/DDBJ whole genome shotgun (WGS) entry which is preliminary data.</text>
</comment>
<organism evidence="6 7">
    <name type="scientific">Lipingzhangella rawalii</name>
    <dbReference type="NCBI Taxonomy" id="2055835"/>
    <lineage>
        <taxon>Bacteria</taxon>
        <taxon>Bacillati</taxon>
        <taxon>Actinomycetota</taxon>
        <taxon>Actinomycetes</taxon>
        <taxon>Streptosporangiales</taxon>
        <taxon>Nocardiopsidaceae</taxon>
        <taxon>Lipingzhangella</taxon>
    </lineage>
</organism>
<dbReference type="PANTHER" id="PTHR43537:SF5">
    <property type="entry name" value="UXU OPERON TRANSCRIPTIONAL REGULATOR"/>
    <property type="match status" value="1"/>
</dbReference>
<keyword evidence="2" id="KW-0238">DNA-binding</keyword>
<dbReference type="Proteomes" id="UP001250214">
    <property type="component" value="Unassembled WGS sequence"/>
</dbReference>
<dbReference type="InterPro" id="IPR008920">
    <property type="entry name" value="TF_FadR/GntR_C"/>
</dbReference>
<dbReference type="Pfam" id="PF00392">
    <property type="entry name" value="GntR"/>
    <property type="match status" value="1"/>
</dbReference>
<dbReference type="CDD" id="cd07377">
    <property type="entry name" value="WHTH_GntR"/>
    <property type="match status" value="1"/>
</dbReference>
<reference evidence="7" key="1">
    <citation type="submission" date="2023-07" db="EMBL/GenBank/DDBJ databases">
        <title>Novel species in the genus Lipingzhangella isolated from Sambhar Salt Lake.</title>
        <authorList>
            <person name="Jiya N."/>
            <person name="Kajale S."/>
            <person name="Sharma A."/>
        </authorList>
    </citation>
    <scope>NUCLEOTIDE SEQUENCE [LARGE SCALE GENOMIC DNA]</scope>
    <source>
        <strain evidence="7">LS1_29</strain>
    </source>
</reference>
<dbReference type="RefSeq" id="WP_310911980.1">
    <property type="nucleotide sequence ID" value="NZ_JAVLVT010000003.1"/>
</dbReference>
<proteinExistence type="predicted"/>
<dbReference type="SUPFAM" id="SSF46785">
    <property type="entry name" value="Winged helix' DNA-binding domain"/>
    <property type="match status" value="1"/>
</dbReference>
<evidence type="ECO:0000256" key="3">
    <source>
        <dbReference type="ARBA" id="ARBA00023163"/>
    </source>
</evidence>
<dbReference type="Gene3D" id="1.20.120.530">
    <property type="entry name" value="GntR ligand-binding domain-like"/>
    <property type="match status" value="1"/>
</dbReference>
<dbReference type="Gene3D" id="1.10.10.10">
    <property type="entry name" value="Winged helix-like DNA-binding domain superfamily/Winged helix DNA-binding domain"/>
    <property type="match status" value="1"/>
</dbReference>
<dbReference type="EMBL" id="JAVLVT010000003">
    <property type="protein sequence ID" value="MDS1270475.1"/>
    <property type="molecule type" value="Genomic_DNA"/>
</dbReference>
<evidence type="ECO:0000259" key="5">
    <source>
        <dbReference type="PROSITE" id="PS50949"/>
    </source>
</evidence>
<accession>A0ABU2H598</accession>
<dbReference type="PROSITE" id="PS50949">
    <property type="entry name" value="HTH_GNTR"/>
    <property type="match status" value="1"/>
</dbReference>
<feature type="domain" description="HTH gntR-type" evidence="5">
    <location>
        <begin position="19"/>
        <end position="87"/>
    </location>
</feature>